<organism evidence="2 3">
    <name type="scientific">Mycena albidolilacea</name>
    <dbReference type="NCBI Taxonomy" id="1033008"/>
    <lineage>
        <taxon>Eukaryota</taxon>
        <taxon>Fungi</taxon>
        <taxon>Dikarya</taxon>
        <taxon>Basidiomycota</taxon>
        <taxon>Agaricomycotina</taxon>
        <taxon>Agaricomycetes</taxon>
        <taxon>Agaricomycetidae</taxon>
        <taxon>Agaricales</taxon>
        <taxon>Marasmiineae</taxon>
        <taxon>Mycenaceae</taxon>
        <taxon>Mycena</taxon>
    </lineage>
</organism>
<evidence type="ECO:0008006" key="4">
    <source>
        <dbReference type="Google" id="ProtNLM"/>
    </source>
</evidence>
<sequence length="1236" mass="134579">MHLGPGTHFTSPLRVRHEHKNHLIIGTRRTATIGGLRSRLDMLLNCDQPPSLPAHEQLNHAEPPAEPLGETEGGDNWIDVDPEPLAPIAPPVPCPRPGLAAAERLNVAWNMLLPILKGPHAQYLRSSYGQRPSLIPSAIRYECVASCGLPMSAKLVDVTTCCCMPVAALLVQNGVFPALPTKVQTSISINLLGIYRALFERSCDAVTALAFALQTIYQHFGFPVHGQRNPELLATDPFHKLIGQAVLWDSKVDSALSVAELALAPPAPDPVPARVAEPPVSVSATNSLPPSSLMSIEEHDTTLPPPSSLMFIDEREDTCPLPMLSPRPFYPVPPEPPVSDTAAASSTMCSSSPMSIDELGALLSPPPSLSPSPPPCHAPPPTPPNPPPLTSPLPSPPSSLPPPHTNPPPPPNSPPLTPGRAARALRERCPACFGLEEWGKVAQRVSPLPLHFGGDVQLGVDGCFNYRHLRPAGDGPILYDPSYFISKEKVARVEEQINGAWKKQPRTFNPAIPQEALDACQESWNAANEKKQKTDTKHYDASGVFVMTCCHSQVLFLCDIDTPGEQQKYIVALLEEVNSLLPPQATILQAYNVGCVTDHSFNVFQILTDSFRERISFIISAMHAFGHRWVCQLVYSPRCRDGAGLSDMEGVECFWSQIWKLIPLTRTQWVDQYNLFVNQEGVEGLGAWLKRQETKNLIKKRKTAIETLIQCSVSEAELRLQWAAQKKAQTSVHSCVTRRLDAPPHRRRNLARVDGERAEEAVAAIAEGGTQCLTTGSTKVSPDTLAHLRRLQITHEILSTQAEALSIYAVVPSSLFTSGRLSIALLQDDGSLWISQISARKHLTNRRLGTKLHQATQKTISKRAPALLKAINKFNSHCTNLGRLRPPGCSIAIPHPLPMKLSLLREDASLHEDVWLTPSEGEIPRWLDDADVRDEIWALHTFDQCQEEPRWLHMERRNLTEWLSHELTVVERAMDTNEASTAAAAAASPIPGELLSALSASLPMSTSTTSTSTAVPSTTSTRTLSTISNALTPTTDARTAPSFSMSTGASGLVHTGTSGRTRTSVGSRLDLEPEALFDEPAPETVPTVEEIDPADISNMDEPLAIQDMAYQADSDDEEDSSGFETGSSNSQIIWQCATGLNIDTTFLADLRTYNQSLIVSQMAVPRVVVGLNGHSTMEVHMLDLDRLCAPAGRLNGDILNGTTAALLNLFDNPTFCLYPPSATGCALLNTYDLHHT</sequence>
<feature type="region of interest" description="Disordered" evidence="1">
    <location>
        <begin position="1005"/>
        <end position="1064"/>
    </location>
</feature>
<evidence type="ECO:0000313" key="2">
    <source>
        <dbReference type="EMBL" id="KAJ7344058.1"/>
    </source>
</evidence>
<feature type="compositionally biased region" description="Low complexity" evidence="1">
    <location>
        <begin position="339"/>
        <end position="355"/>
    </location>
</feature>
<feature type="compositionally biased region" description="Polar residues" evidence="1">
    <location>
        <begin position="285"/>
        <end position="294"/>
    </location>
</feature>
<feature type="region of interest" description="Disordered" evidence="1">
    <location>
        <begin position="278"/>
        <end position="307"/>
    </location>
</feature>
<accession>A0AAD6ZZJ5</accession>
<name>A0AAD6ZZJ5_9AGAR</name>
<keyword evidence="3" id="KW-1185">Reference proteome</keyword>
<feature type="compositionally biased region" description="Pro residues" evidence="1">
    <location>
        <begin position="325"/>
        <end position="337"/>
    </location>
</feature>
<feature type="compositionally biased region" description="Low complexity" evidence="1">
    <location>
        <begin position="1055"/>
        <end position="1064"/>
    </location>
</feature>
<dbReference type="AlphaFoldDB" id="A0AAD6ZZJ5"/>
<reference evidence="2" key="1">
    <citation type="submission" date="2023-03" db="EMBL/GenBank/DDBJ databases">
        <title>Massive genome expansion in bonnet fungi (Mycena s.s.) driven by repeated elements and novel gene families across ecological guilds.</title>
        <authorList>
            <consortium name="Lawrence Berkeley National Laboratory"/>
            <person name="Harder C.B."/>
            <person name="Miyauchi S."/>
            <person name="Viragh M."/>
            <person name="Kuo A."/>
            <person name="Thoen E."/>
            <person name="Andreopoulos B."/>
            <person name="Lu D."/>
            <person name="Skrede I."/>
            <person name="Drula E."/>
            <person name="Henrissat B."/>
            <person name="Morin E."/>
            <person name="Kohler A."/>
            <person name="Barry K."/>
            <person name="LaButti K."/>
            <person name="Morin E."/>
            <person name="Salamov A."/>
            <person name="Lipzen A."/>
            <person name="Mereny Z."/>
            <person name="Hegedus B."/>
            <person name="Baldrian P."/>
            <person name="Stursova M."/>
            <person name="Weitz H."/>
            <person name="Taylor A."/>
            <person name="Grigoriev I.V."/>
            <person name="Nagy L.G."/>
            <person name="Martin F."/>
            <person name="Kauserud H."/>
        </authorList>
    </citation>
    <scope>NUCLEOTIDE SEQUENCE</scope>
    <source>
        <strain evidence="2">CBHHK002</strain>
    </source>
</reference>
<dbReference type="Proteomes" id="UP001218218">
    <property type="component" value="Unassembled WGS sequence"/>
</dbReference>
<dbReference type="EMBL" id="JARIHO010000022">
    <property type="protein sequence ID" value="KAJ7344058.1"/>
    <property type="molecule type" value="Genomic_DNA"/>
</dbReference>
<feature type="region of interest" description="Disordered" evidence="1">
    <location>
        <begin position="325"/>
        <end position="422"/>
    </location>
</feature>
<gene>
    <name evidence="2" type="ORF">DFH08DRAFT_810591</name>
</gene>
<evidence type="ECO:0000313" key="3">
    <source>
        <dbReference type="Proteomes" id="UP001218218"/>
    </source>
</evidence>
<dbReference type="InterPro" id="IPR040521">
    <property type="entry name" value="KDZ"/>
</dbReference>
<proteinExistence type="predicted"/>
<evidence type="ECO:0000256" key="1">
    <source>
        <dbReference type="SAM" id="MobiDB-lite"/>
    </source>
</evidence>
<dbReference type="Pfam" id="PF18758">
    <property type="entry name" value="KDZ"/>
    <property type="match status" value="1"/>
</dbReference>
<feature type="compositionally biased region" description="Low complexity" evidence="1">
    <location>
        <begin position="1005"/>
        <end position="1028"/>
    </location>
</feature>
<comment type="caution">
    <text evidence="2">The sequence shown here is derived from an EMBL/GenBank/DDBJ whole genome shotgun (WGS) entry which is preliminary data.</text>
</comment>
<protein>
    <recommendedName>
        <fullName evidence="4">CxC1-like cysteine cluster associated with KDZ transposases domain-containing protein</fullName>
    </recommendedName>
</protein>
<dbReference type="PANTHER" id="PTHR33096">
    <property type="entry name" value="CXC2 DOMAIN-CONTAINING PROTEIN"/>
    <property type="match status" value="1"/>
</dbReference>
<dbReference type="PANTHER" id="PTHR33096:SF1">
    <property type="entry name" value="CXC1-LIKE CYSTEINE CLUSTER ASSOCIATED WITH KDZ TRANSPOSASES DOMAIN-CONTAINING PROTEIN"/>
    <property type="match status" value="1"/>
</dbReference>
<feature type="region of interest" description="Disordered" evidence="1">
    <location>
        <begin position="51"/>
        <end position="71"/>
    </location>
</feature>
<feature type="compositionally biased region" description="Pro residues" evidence="1">
    <location>
        <begin position="364"/>
        <end position="417"/>
    </location>
</feature>
<feature type="compositionally biased region" description="Polar residues" evidence="1">
    <location>
        <begin position="1029"/>
        <end position="1049"/>
    </location>
</feature>